<dbReference type="InterPro" id="IPR050595">
    <property type="entry name" value="Bact_response_regulator"/>
</dbReference>
<dbReference type="EMBL" id="QFXC01000004">
    <property type="protein sequence ID" value="RDH85293.1"/>
    <property type="molecule type" value="Genomic_DNA"/>
</dbReference>
<dbReference type="PROSITE" id="PS50110">
    <property type="entry name" value="RESPONSE_REGULATORY"/>
    <property type="match status" value="2"/>
</dbReference>
<reference evidence="4 5" key="1">
    <citation type="journal article" date="2018" name="ISME J.">
        <title>Endosymbiont genomes yield clues of tubeworm success.</title>
        <authorList>
            <person name="Li Y."/>
            <person name="Liles M.R."/>
            <person name="Halanych K.M."/>
        </authorList>
    </citation>
    <scope>NUCLEOTIDE SEQUENCE [LARGE SCALE GENOMIC DNA]</scope>
    <source>
        <strain evidence="4">A1464</strain>
    </source>
</reference>
<evidence type="ECO:0000259" key="3">
    <source>
        <dbReference type="PROSITE" id="PS50110"/>
    </source>
</evidence>
<dbReference type="InterPro" id="IPR011006">
    <property type="entry name" value="CheY-like_superfamily"/>
</dbReference>
<evidence type="ECO:0000313" key="4">
    <source>
        <dbReference type="EMBL" id="RDH85293.1"/>
    </source>
</evidence>
<feature type="domain" description="Response regulatory" evidence="3">
    <location>
        <begin position="10"/>
        <end position="127"/>
    </location>
</feature>
<dbReference type="AlphaFoldDB" id="A0A370DKA3"/>
<feature type="modified residue" description="4-aspartylphosphate" evidence="2">
    <location>
        <position position="196"/>
    </location>
</feature>
<dbReference type="Gene3D" id="3.40.50.2300">
    <property type="match status" value="2"/>
</dbReference>
<dbReference type="Proteomes" id="UP000254266">
    <property type="component" value="Unassembled WGS sequence"/>
</dbReference>
<dbReference type="PANTHER" id="PTHR44591:SF3">
    <property type="entry name" value="RESPONSE REGULATORY DOMAIN-CONTAINING PROTEIN"/>
    <property type="match status" value="1"/>
</dbReference>
<comment type="caution">
    <text evidence="2">Lacks conserved residue(s) required for the propagation of feature annotation.</text>
</comment>
<comment type="caution">
    <text evidence="4">The sequence shown here is derived from an EMBL/GenBank/DDBJ whole genome shotgun (WGS) entry which is preliminary data.</text>
</comment>
<dbReference type="PANTHER" id="PTHR44591">
    <property type="entry name" value="STRESS RESPONSE REGULATOR PROTEIN 1"/>
    <property type="match status" value="1"/>
</dbReference>
<keyword evidence="1 2" id="KW-0597">Phosphoprotein</keyword>
<keyword evidence="5" id="KW-1185">Reference proteome</keyword>
<dbReference type="Pfam" id="PF00072">
    <property type="entry name" value="Response_reg"/>
    <property type="match status" value="2"/>
</dbReference>
<protein>
    <submittedName>
        <fullName evidence="4">Two-component system response regulator</fullName>
    </submittedName>
</protein>
<dbReference type="SMART" id="SM00448">
    <property type="entry name" value="REC"/>
    <property type="match status" value="2"/>
</dbReference>
<dbReference type="InterPro" id="IPR001789">
    <property type="entry name" value="Sig_transdc_resp-reg_receiver"/>
</dbReference>
<dbReference type="GO" id="GO:0000160">
    <property type="term" value="P:phosphorelay signal transduction system"/>
    <property type="evidence" value="ECO:0007669"/>
    <property type="project" value="InterPro"/>
</dbReference>
<evidence type="ECO:0000256" key="2">
    <source>
        <dbReference type="PROSITE-ProRule" id="PRU00169"/>
    </source>
</evidence>
<dbReference type="SUPFAM" id="SSF52172">
    <property type="entry name" value="CheY-like"/>
    <property type="match status" value="2"/>
</dbReference>
<organism evidence="4 5">
    <name type="scientific">endosymbiont of Galathealinum brachiosum</name>
    <dbReference type="NCBI Taxonomy" id="2200906"/>
    <lineage>
        <taxon>Bacteria</taxon>
        <taxon>Pseudomonadati</taxon>
        <taxon>Pseudomonadota</taxon>
        <taxon>Gammaproteobacteria</taxon>
        <taxon>sulfur-oxidizing symbionts</taxon>
    </lineage>
</organism>
<name>A0A370DKA3_9GAMM</name>
<gene>
    <name evidence="4" type="ORF">DIZ80_02430</name>
</gene>
<sequence length="266" mass="29424">MQEKSLAELYVLMVEPSKSQAKFIHRELKAAGITHFDIAIDGTSAMETMSQFKPDLVISAMYLPDMTATELVHSMREDKYLTDVSFMLISSETGFDSIDPIRQAGVTGILPKPFSSDQLKRGLYNTLDILIPDELDLGEFNAEDLKVLIVDDSTMARNHIKRVLKGLGIANFTEADDGANAVPLLEEHFFDFVVTDYNMPKMDGKELLSHIRSSSNQRSIPVLMVTSEGNQGNLAAVEQAGVSGICDKPFESDTVRALIQRMMADV</sequence>
<accession>A0A370DKA3</accession>
<evidence type="ECO:0000313" key="5">
    <source>
        <dbReference type="Proteomes" id="UP000254266"/>
    </source>
</evidence>
<feature type="domain" description="Response regulatory" evidence="3">
    <location>
        <begin position="146"/>
        <end position="263"/>
    </location>
</feature>
<evidence type="ECO:0000256" key="1">
    <source>
        <dbReference type="ARBA" id="ARBA00022553"/>
    </source>
</evidence>
<proteinExistence type="predicted"/>